<dbReference type="PANTHER" id="PTHR42643">
    <property type="entry name" value="IONOTROPIC RECEPTOR 20A-RELATED"/>
    <property type="match status" value="1"/>
</dbReference>
<keyword evidence="3 8" id="KW-0812">Transmembrane</keyword>
<keyword evidence="11" id="KW-1185">Reference proteome</keyword>
<organism evidence="10 11">
    <name type="scientific">Hypothenemus hampei</name>
    <name type="common">Coffee berry borer</name>
    <dbReference type="NCBI Taxonomy" id="57062"/>
    <lineage>
        <taxon>Eukaryota</taxon>
        <taxon>Metazoa</taxon>
        <taxon>Ecdysozoa</taxon>
        <taxon>Arthropoda</taxon>
        <taxon>Hexapoda</taxon>
        <taxon>Insecta</taxon>
        <taxon>Pterygota</taxon>
        <taxon>Neoptera</taxon>
        <taxon>Endopterygota</taxon>
        <taxon>Coleoptera</taxon>
        <taxon>Polyphaga</taxon>
        <taxon>Cucujiformia</taxon>
        <taxon>Curculionidae</taxon>
        <taxon>Scolytinae</taxon>
        <taxon>Hypothenemus</taxon>
    </lineage>
</organism>
<evidence type="ECO:0000256" key="4">
    <source>
        <dbReference type="ARBA" id="ARBA00022989"/>
    </source>
</evidence>
<comment type="caution">
    <text evidence="10">The sequence shown here is derived from an EMBL/GenBank/DDBJ whole genome shotgun (WGS) entry which is preliminary data.</text>
</comment>
<dbReference type="GO" id="GO:0005886">
    <property type="term" value="C:plasma membrane"/>
    <property type="evidence" value="ECO:0007669"/>
    <property type="project" value="UniProtKB-SubCell"/>
</dbReference>
<feature type="chain" id="PRO_5044756411" description="Ionotropic receptor" evidence="9">
    <location>
        <begin position="20"/>
        <end position="459"/>
    </location>
</feature>
<evidence type="ECO:0000256" key="9">
    <source>
        <dbReference type="SAM" id="SignalP"/>
    </source>
</evidence>
<evidence type="ECO:0000256" key="7">
    <source>
        <dbReference type="ARBA" id="ARBA00023180"/>
    </source>
</evidence>
<evidence type="ECO:0000313" key="11">
    <source>
        <dbReference type="Proteomes" id="UP001566132"/>
    </source>
</evidence>
<keyword evidence="5 8" id="KW-0472">Membrane</keyword>
<feature type="signal peptide" evidence="9">
    <location>
        <begin position="1"/>
        <end position="19"/>
    </location>
</feature>
<keyword evidence="6" id="KW-0675">Receptor</keyword>
<sequence length="459" mass="53309">MLKALLNLMISTILPYTYLIVFNETSSALFNLDVQRCGQEKIFKFMANLSINENSKIQEWPMKKQLSNCPLYVIWAIMPPFVDVNNETLLPEGIFIDFLNAFASISQRKIVYRPFDMIYLDEISMGYNFESVLTDFQTGYAEMFIGPVNLQTASIFHISPILMENPLLFLSPKPLASLFTSLSSILFVIYWPVFNLFLSLTLYFISKFGKDRFLFSSIMDNFLLLMGFCLGISCLQISPTTFVIRFFLSMLLIQFLIITLYIQGSVVSEYSSTIYGKSIQSIDDLLDSNLPIKIVSGASILFKFSRLHERDNEVYQRIEIFPGAEYPFQVFNEVVIQKNFTTLIDRGYLMMRPNILKSFSVFTVFNLKPVIAMSKNRFSGDKHNEYFQTLIEIGIIEKYNSLCENHYAQKYFVIEDRRSFVLTLYQLFHFLILIVILYILSIIIFIFEIIVSKCCKSKY</sequence>
<proteinExistence type="predicted"/>
<dbReference type="EMBL" id="JBDJPC010000006">
    <property type="protein sequence ID" value="KAL1497033.1"/>
    <property type="molecule type" value="Genomic_DNA"/>
</dbReference>
<dbReference type="AlphaFoldDB" id="A0ABD1EKK8"/>
<evidence type="ECO:0000256" key="5">
    <source>
        <dbReference type="ARBA" id="ARBA00023136"/>
    </source>
</evidence>
<gene>
    <name evidence="10" type="ORF">ABEB36_008062</name>
</gene>
<keyword evidence="2" id="KW-1003">Cell membrane</keyword>
<dbReference type="SUPFAM" id="SSF53850">
    <property type="entry name" value="Periplasmic binding protein-like II"/>
    <property type="match status" value="1"/>
</dbReference>
<dbReference type="Proteomes" id="UP001566132">
    <property type="component" value="Unassembled WGS sequence"/>
</dbReference>
<evidence type="ECO:0008006" key="12">
    <source>
        <dbReference type="Google" id="ProtNLM"/>
    </source>
</evidence>
<evidence type="ECO:0000256" key="1">
    <source>
        <dbReference type="ARBA" id="ARBA00004651"/>
    </source>
</evidence>
<comment type="subcellular location">
    <subcellularLocation>
        <location evidence="1">Cell membrane</location>
        <topology evidence="1">Multi-pass membrane protein</topology>
    </subcellularLocation>
</comment>
<name>A0ABD1EKK8_HYPHA</name>
<protein>
    <recommendedName>
        <fullName evidence="12">Ionotropic receptor</fullName>
    </recommendedName>
</protein>
<keyword evidence="7" id="KW-0325">Glycoprotein</keyword>
<evidence type="ECO:0000256" key="8">
    <source>
        <dbReference type="SAM" id="Phobius"/>
    </source>
</evidence>
<feature type="transmembrane region" description="Helical" evidence="8">
    <location>
        <begin position="242"/>
        <end position="262"/>
    </location>
</feature>
<feature type="transmembrane region" description="Helical" evidence="8">
    <location>
        <begin position="427"/>
        <end position="451"/>
    </location>
</feature>
<keyword evidence="4 8" id="KW-1133">Transmembrane helix</keyword>
<keyword evidence="9" id="KW-0732">Signal</keyword>
<reference evidence="10 11" key="1">
    <citation type="submission" date="2024-05" db="EMBL/GenBank/DDBJ databases">
        <title>Genetic variation in Jamaican populations of the coffee berry borer (Hypothenemus hampei).</title>
        <authorList>
            <person name="Errbii M."/>
            <person name="Myrie A."/>
        </authorList>
    </citation>
    <scope>NUCLEOTIDE SEQUENCE [LARGE SCALE GENOMIC DNA]</scope>
    <source>
        <strain evidence="10">JA-Hopewell-2020-01-JO</strain>
        <tissue evidence="10">Whole body</tissue>
    </source>
</reference>
<dbReference type="PANTHER" id="PTHR42643:SF24">
    <property type="entry name" value="IONOTROPIC RECEPTOR 60A"/>
    <property type="match status" value="1"/>
</dbReference>
<dbReference type="InterPro" id="IPR052192">
    <property type="entry name" value="Insect_Ionotropic_Sensory_Rcpt"/>
</dbReference>
<evidence type="ECO:0000256" key="6">
    <source>
        <dbReference type="ARBA" id="ARBA00023170"/>
    </source>
</evidence>
<feature type="transmembrane region" description="Helical" evidence="8">
    <location>
        <begin position="213"/>
        <end position="235"/>
    </location>
</feature>
<evidence type="ECO:0000256" key="2">
    <source>
        <dbReference type="ARBA" id="ARBA00022475"/>
    </source>
</evidence>
<evidence type="ECO:0000256" key="3">
    <source>
        <dbReference type="ARBA" id="ARBA00022692"/>
    </source>
</evidence>
<evidence type="ECO:0000313" key="10">
    <source>
        <dbReference type="EMBL" id="KAL1497033.1"/>
    </source>
</evidence>
<accession>A0ABD1EKK8</accession>